<reference evidence="10 11" key="1">
    <citation type="journal article" date="2016" name="Nat. Commun.">
        <title>Thousands of microbial genomes shed light on interconnected biogeochemical processes in an aquifer system.</title>
        <authorList>
            <person name="Anantharaman K."/>
            <person name="Brown C.T."/>
            <person name="Hug L.A."/>
            <person name="Sharon I."/>
            <person name="Castelle C.J."/>
            <person name="Probst A.J."/>
            <person name="Thomas B.C."/>
            <person name="Singh A."/>
            <person name="Wilkins M.J."/>
            <person name="Karaoz U."/>
            <person name="Brodie E.L."/>
            <person name="Williams K.H."/>
            <person name="Hubbard S.S."/>
            <person name="Banfield J.F."/>
        </authorList>
    </citation>
    <scope>NUCLEOTIDE SEQUENCE [LARGE SCALE GENOMIC DNA]</scope>
</reference>
<keyword evidence="3 8" id="KW-0819">tRNA processing</keyword>
<dbReference type="FunFam" id="3.30.420.40:FF:000040">
    <property type="entry name" value="tRNA N6-adenosine threonylcarbamoyltransferase"/>
    <property type="match status" value="1"/>
</dbReference>
<feature type="binding site" evidence="8">
    <location>
        <position position="320"/>
    </location>
    <ligand>
        <name>Fe cation</name>
        <dbReference type="ChEBI" id="CHEBI:24875"/>
    </ligand>
</feature>
<dbReference type="PRINTS" id="PR00789">
    <property type="entry name" value="OSIALOPTASE"/>
</dbReference>
<dbReference type="CDD" id="cd24133">
    <property type="entry name" value="ASKHA_NBD_TsaD_bac"/>
    <property type="match status" value="1"/>
</dbReference>
<dbReference type="NCBIfam" id="TIGR03723">
    <property type="entry name" value="T6A_TsaD_YgjD"/>
    <property type="match status" value="1"/>
</dbReference>
<keyword evidence="6 8" id="KW-0012">Acyltransferase</keyword>
<comment type="catalytic activity">
    <reaction evidence="7 8">
        <text>L-threonylcarbamoyladenylate + adenosine(37) in tRNA = N(6)-L-threonylcarbamoyladenosine(37) in tRNA + AMP + H(+)</text>
        <dbReference type="Rhea" id="RHEA:37059"/>
        <dbReference type="Rhea" id="RHEA-COMP:10162"/>
        <dbReference type="Rhea" id="RHEA-COMP:10163"/>
        <dbReference type="ChEBI" id="CHEBI:15378"/>
        <dbReference type="ChEBI" id="CHEBI:73682"/>
        <dbReference type="ChEBI" id="CHEBI:74411"/>
        <dbReference type="ChEBI" id="CHEBI:74418"/>
        <dbReference type="ChEBI" id="CHEBI:456215"/>
        <dbReference type="EC" id="2.3.1.234"/>
    </reaction>
</comment>
<dbReference type="InterPro" id="IPR022450">
    <property type="entry name" value="TsaD"/>
</dbReference>
<dbReference type="PROSITE" id="PS01016">
    <property type="entry name" value="GLYCOPROTEASE"/>
    <property type="match status" value="1"/>
</dbReference>
<dbReference type="GO" id="GO:0061711">
    <property type="term" value="F:tRNA N(6)-L-threonylcarbamoyladenine synthase activity"/>
    <property type="evidence" value="ECO:0007669"/>
    <property type="project" value="UniProtKB-EC"/>
</dbReference>
<keyword evidence="2 8" id="KW-0808">Transferase</keyword>
<dbReference type="GO" id="GO:0005506">
    <property type="term" value="F:iron ion binding"/>
    <property type="evidence" value="ECO:0007669"/>
    <property type="project" value="UniProtKB-UniRule"/>
</dbReference>
<dbReference type="PANTHER" id="PTHR11735">
    <property type="entry name" value="TRNA N6-ADENOSINE THREONYLCARBAMOYLTRANSFERASE"/>
    <property type="match status" value="1"/>
</dbReference>
<dbReference type="Pfam" id="PF00814">
    <property type="entry name" value="TsaD"/>
    <property type="match status" value="1"/>
</dbReference>
<dbReference type="GO" id="GO:0002949">
    <property type="term" value="P:tRNA threonylcarbamoyladenosine modification"/>
    <property type="evidence" value="ECO:0007669"/>
    <property type="project" value="UniProtKB-UniRule"/>
</dbReference>
<comment type="subcellular location">
    <subcellularLocation>
        <location evidence="8">Cytoplasm</location>
    </subcellularLocation>
</comment>
<keyword evidence="5 8" id="KW-0408">Iron</keyword>
<evidence type="ECO:0000256" key="8">
    <source>
        <dbReference type="HAMAP-Rule" id="MF_01445"/>
    </source>
</evidence>
<dbReference type="HAMAP" id="MF_01445">
    <property type="entry name" value="TsaD"/>
    <property type="match status" value="1"/>
</dbReference>
<evidence type="ECO:0000313" key="10">
    <source>
        <dbReference type="EMBL" id="OGF21543.1"/>
    </source>
</evidence>
<dbReference type="FunFam" id="3.30.420.40:FF:000012">
    <property type="entry name" value="tRNA N6-adenosine threonylcarbamoyltransferase"/>
    <property type="match status" value="1"/>
</dbReference>
<feature type="binding site" evidence="8">
    <location>
        <position position="110"/>
    </location>
    <ligand>
        <name>Fe cation</name>
        <dbReference type="ChEBI" id="CHEBI:24875"/>
    </ligand>
</feature>
<dbReference type="Proteomes" id="UP000177407">
    <property type="component" value="Unassembled WGS sequence"/>
</dbReference>
<evidence type="ECO:0000259" key="9">
    <source>
        <dbReference type="Pfam" id="PF00814"/>
    </source>
</evidence>
<sequence>MLILGIETSCDETSMALVREEEGKLEVKKNIVSSQIKIHSKYGGVVPEVAARKHVETIFSILEEFVEDRKKIDVVSVASGPGLITSLLVGAEVARTISYVWGKPLISVNHVVSHIYANWLKEKTPSPNPSPQGRGIIEFPALCLVVSGGHTELVLMDNFGKFKVIGRTLDDAAGECFDKCAKILGLGYPGGPAISAYADKLKVKSEKLKVELPRPMINTPDFNFSFSGLKTAVLYKVRDLGKKSFGESVRREMAFEIEEAITEVLVSKTIKAAKKYKVKTIMLAGGVSANKNLRKKMGEAIKVELPNTGYQIPDIQYCTDNAAMTAAAGYFYAKTGKFTPWEKLKVDPNWEL</sequence>
<keyword evidence="4 8" id="KW-0479">Metal-binding</keyword>
<comment type="caution">
    <text evidence="10">The sequence shown here is derived from an EMBL/GenBank/DDBJ whole genome shotgun (WGS) entry which is preliminary data.</text>
</comment>
<protein>
    <recommendedName>
        <fullName evidence="8">tRNA N6-adenosine threonylcarbamoyltransferase</fullName>
        <ecNumber evidence="8">2.3.1.234</ecNumber>
    </recommendedName>
    <alternativeName>
        <fullName evidence="8">N6-L-threonylcarbamoyladenine synthase</fullName>
        <shortName evidence="8">t(6)A synthase</shortName>
    </alternativeName>
    <alternativeName>
        <fullName evidence="8">t(6)A37 threonylcarbamoyladenosine biosynthesis protein TsaD</fullName>
    </alternativeName>
    <alternativeName>
        <fullName evidence="8">tRNA threonylcarbamoyladenosine biosynthesis protein TsaD</fullName>
    </alternativeName>
</protein>
<evidence type="ECO:0000256" key="6">
    <source>
        <dbReference type="ARBA" id="ARBA00023315"/>
    </source>
</evidence>
<dbReference type="InterPro" id="IPR017860">
    <property type="entry name" value="Peptidase_M22_CS"/>
</dbReference>
<organism evidence="10 11">
    <name type="scientific">Candidatus Falkowbacteria bacterium RIFOXYA2_FULL_38_12</name>
    <dbReference type="NCBI Taxonomy" id="1797993"/>
    <lineage>
        <taxon>Bacteria</taxon>
        <taxon>Candidatus Falkowiibacteriota</taxon>
    </lineage>
</organism>
<feature type="binding site" evidence="8">
    <location>
        <position position="191"/>
    </location>
    <ligand>
        <name>substrate</name>
    </ligand>
</feature>
<dbReference type="Gene3D" id="3.30.420.40">
    <property type="match status" value="2"/>
</dbReference>
<dbReference type="EMBL" id="MFGA01000004">
    <property type="protein sequence ID" value="OGF21543.1"/>
    <property type="molecule type" value="Genomic_DNA"/>
</dbReference>
<feature type="binding site" evidence="8">
    <location>
        <position position="290"/>
    </location>
    <ligand>
        <name>substrate</name>
    </ligand>
</feature>
<dbReference type="InterPro" id="IPR017861">
    <property type="entry name" value="KAE1/TsaD"/>
</dbReference>
<dbReference type="InterPro" id="IPR000905">
    <property type="entry name" value="Gcp-like_dom"/>
</dbReference>
<feature type="domain" description="Gcp-like" evidence="9">
    <location>
        <begin position="27"/>
        <end position="326"/>
    </location>
</feature>
<dbReference type="AlphaFoldDB" id="A0A1F5S554"/>
<evidence type="ECO:0000256" key="5">
    <source>
        <dbReference type="ARBA" id="ARBA00023004"/>
    </source>
</evidence>
<evidence type="ECO:0000256" key="7">
    <source>
        <dbReference type="ARBA" id="ARBA00048117"/>
    </source>
</evidence>
<comment type="function">
    <text evidence="8">Required for the formation of a threonylcarbamoyl group on adenosine at position 37 (t(6)A37) in tRNAs that read codons beginning with adenine. Is involved in the transfer of the threonylcarbamoyl moiety of threonylcarbamoyl-AMP (TC-AMP) to the N6 group of A37, together with TsaE and TsaB. TsaD likely plays a direct catalytic role in this reaction.</text>
</comment>
<feature type="binding site" evidence="8">
    <location>
        <begin position="145"/>
        <end position="149"/>
    </location>
    <ligand>
        <name>substrate</name>
    </ligand>
</feature>
<gene>
    <name evidence="8" type="primary">tsaD</name>
    <name evidence="10" type="ORF">A2257_01215</name>
</gene>
<accession>A0A1F5S554</accession>
<comment type="similarity">
    <text evidence="8">Belongs to the KAE1 / TsaD family.</text>
</comment>
<dbReference type="GO" id="GO:0005737">
    <property type="term" value="C:cytoplasm"/>
    <property type="evidence" value="ECO:0007669"/>
    <property type="project" value="UniProtKB-SubCell"/>
</dbReference>
<dbReference type="PANTHER" id="PTHR11735:SF6">
    <property type="entry name" value="TRNA N6-ADENOSINE THREONYLCARBAMOYLTRANSFERASE, MITOCHONDRIAL"/>
    <property type="match status" value="1"/>
</dbReference>
<proteinExistence type="inferred from homology"/>
<dbReference type="SUPFAM" id="SSF53067">
    <property type="entry name" value="Actin-like ATPase domain"/>
    <property type="match status" value="2"/>
</dbReference>
<feature type="binding site" evidence="8">
    <location>
        <position position="114"/>
    </location>
    <ligand>
        <name>Fe cation</name>
        <dbReference type="ChEBI" id="CHEBI:24875"/>
    </ligand>
</feature>
<dbReference type="InterPro" id="IPR043129">
    <property type="entry name" value="ATPase_NBD"/>
</dbReference>
<comment type="cofactor">
    <cofactor evidence="8">
        <name>Fe(2+)</name>
        <dbReference type="ChEBI" id="CHEBI:29033"/>
    </cofactor>
    <text evidence="8">Binds 1 Fe(2+) ion per subunit.</text>
</comment>
<evidence type="ECO:0000256" key="1">
    <source>
        <dbReference type="ARBA" id="ARBA00022490"/>
    </source>
</evidence>
<evidence type="ECO:0000256" key="2">
    <source>
        <dbReference type="ARBA" id="ARBA00022679"/>
    </source>
</evidence>
<feature type="binding site" evidence="8">
    <location>
        <position position="178"/>
    </location>
    <ligand>
        <name>substrate</name>
    </ligand>
</feature>
<dbReference type="EC" id="2.3.1.234" evidence="8"/>
<dbReference type="NCBIfam" id="TIGR00329">
    <property type="entry name" value="gcp_kae1"/>
    <property type="match status" value="1"/>
</dbReference>
<name>A0A1F5S554_9BACT</name>
<evidence type="ECO:0000313" key="11">
    <source>
        <dbReference type="Proteomes" id="UP000177407"/>
    </source>
</evidence>
<keyword evidence="1 8" id="KW-0963">Cytoplasm</keyword>
<evidence type="ECO:0000256" key="3">
    <source>
        <dbReference type="ARBA" id="ARBA00022694"/>
    </source>
</evidence>
<comment type="caution">
    <text evidence="8">Lacks conserved residue(s) required for the propagation of feature annotation.</text>
</comment>
<evidence type="ECO:0000256" key="4">
    <source>
        <dbReference type="ARBA" id="ARBA00022723"/>
    </source>
</evidence>